<evidence type="ECO:0000256" key="2">
    <source>
        <dbReference type="ARBA" id="ARBA00022723"/>
    </source>
</evidence>
<accession>A0AAW9Q696</accession>
<dbReference type="GO" id="GO:0016491">
    <property type="term" value="F:oxidoreductase activity"/>
    <property type="evidence" value="ECO:0007669"/>
    <property type="project" value="UniProtKB-KW"/>
</dbReference>
<evidence type="ECO:0000256" key="1">
    <source>
        <dbReference type="ARBA" id="ARBA00004418"/>
    </source>
</evidence>
<evidence type="ECO:0000259" key="7">
    <source>
        <dbReference type="Pfam" id="PF07732"/>
    </source>
</evidence>
<keyword evidence="9" id="KW-1185">Reference proteome</keyword>
<dbReference type="SUPFAM" id="SSF49503">
    <property type="entry name" value="Cupredoxins"/>
    <property type="match status" value="3"/>
</dbReference>
<feature type="domain" description="Plastocyanin-like" evidence="6">
    <location>
        <begin position="366"/>
        <end position="487"/>
    </location>
</feature>
<comment type="caution">
    <text evidence="8">The sequence shown here is derived from an EMBL/GenBank/DDBJ whole genome shotgun (WGS) entry which is preliminary data.</text>
</comment>
<dbReference type="RefSeq" id="WP_332289498.1">
    <property type="nucleotide sequence ID" value="NZ_JAZIBG010000025.1"/>
</dbReference>
<reference evidence="8 9" key="1">
    <citation type="submission" date="2024-02" db="EMBL/GenBank/DDBJ databases">
        <title>Genome sequence of Aquincola sp. MAHUQ-54.</title>
        <authorList>
            <person name="Huq M.A."/>
        </authorList>
    </citation>
    <scope>NUCLEOTIDE SEQUENCE [LARGE SCALE GENOMIC DNA]</scope>
    <source>
        <strain evidence="8 9">MAHUQ-54</strain>
    </source>
</reference>
<dbReference type="InterPro" id="IPR001117">
    <property type="entry name" value="Cu-oxidase_2nd"/>
</dbReference>
<name>A0AAW9Q696_9BURK</name>
<proteinExistence type="predicted"/>
<feature type="chain" id="PRO_5043454767" evidence="4">
    <location>
        <begin position="34"/>
        <end position="556"/>
    </location>
</feature>
<dbReference type="Pfam" id="PF00394">
    <property type="entry name" value="Cu-oxidase"/>
    <property type="match status" value="1"/>
</dbReference>
<feature type="domain" description="Plastocyanin-like" evidence="5">
    <location>
        <begin position="225"/>
        <end position="327"/>
    </location>
</feature>
<dbReference type="CDD" id="cd13853">
    <property type="entry name" value="CuRO_1_Tth-MCO_like"/>
    <property type="match status" value="1"/>
</dbReference>
<dbReference type="GO" id="GO:0005507">
    <property type="term" value="F:copper ion binding"/>
    <property type="evidence" value="ECO:0007669"/>
    <property type="project" value="InterPro"/>
</dbReference>
<evidence type="ECO:0000259" key="6">
    <source>
        <dbReference type="Pfam" id="PF07731"/>
    </source>
</evidence>
<keyword evidence="4" id="KW-0732">Signal</keyword>
<evidence type="ECO:0000256" key="3">
    <source>
        <dbReference type="ARBA" id="ARBA00023002"/>
    </source>
</evidence>
<keyword evidence="3" id="KW-0560">Oxidoreductase</keyword>
<dbReference type="PANTHER" id="PTHR11709:SF518">
    <property type="entry name" value="MULTICOPPER OXIDASE"/>
    <property type="match status" value="1"/>
</dbReference>
<dbReference type="Proteomes" id="UP001336250">
    <property type="component" value="Unassembled WGS sequence"/>
</dbReference>
<gene>
    <name evidence="8" type="ORF">V4F39_11355</name>
</gene>
<feature type="domain" description="Plastocyanin-like" evidence="7">
    <location>
        <begin position="72"/>
        <end position="182"/>
    </location>
</feature>
<dbReference type="EMBL" id="JAZIBG010000025">
    <property type="protein sequence ID" value="MEF7614506.1"/>
    <property type="molecule type" value="Genomic_DNA"/>
</dbReference>
<dbReference type="GO" id="GO:0042597">
    <property type="term" value="C:periplasmic space"/>
    <property type="evidence" value="ECO:0007669"/>
    <property type="project" value="UniProtKB-SubCell"/>
</dbReference>
<evidence type="ECO:0000313" key="9">
    <source>
        <dbReference type="Proteomes" id="UP001336250"/>
    </source>
</evidence>
<dbReference type="InterPro" id="IPR002355">
    <property type="entry name" value="Cu_oxidase_Cu_BS"/>
</dbReference>
<dbReference type="PROSITE" id="PS00079">
    <property type="entry name" value="MULTICOPPER_OXIDASE1"/>
    <property type="match status" value="1"/>
</dbReference>
<dbReference type="PROSITE" id="PS51257">
    <property type="entry name" value="PROKAR_LIPOPROTEIN"/>
    <property type="match status" value="1"/>
</dbReference>
<dbReference type="InterPro" id="IPR011706">
    <property type="entry name" value="Cu-oxidase_C"/>
</dbReference>
<dbReference type="Pfam" id="PF07732">
    <property type="entry name" value="Cu-oxidase_3"/>
    <property type="match status" value="1"/>
</dbReference>
<evidence type="ECO:0000313" key="8">
    <source>
        <dbReference type="EMBL" id="MEF7614506.1"/>
    </source>
</evidence>
<dbReference type="InterPro" id="IPR008972">
    <property type="entry name" value="Cupredoxin"/>
</dbReference>
<dbReference type="CDD" id="cd13900">
    <property type="entry name" value="CuRO_3_Tth-MCO_like"/>
    <property type="match status" value="1"/>
</dbReference>
<evidence type="ECO:0000256" key="4">
    <source>
        <dbReference type="SAM" id="SignalP"/>
    </source>
</evidence>
<comment type="subcellular location">
    <subcellularLocation>
        <location evidence="1">Periplasm</location>
    </subcellularLocation>
</comment>
<feature type="signal peptide" evidence="4">
    <location>
        <begin position="1"/>
        <end position="33"/>
    </location>
</feature>
<sequence>MHTHRPFPRLPRRAALGLLCIGLMLSGCGGGSAGGGDDPIPQPDVLTSRDGVLRATLRQAPAEIVVAGQRFTSNVFNGRYLAPVLQVQRGDQVELTLHNRIGPADIQITAPQESNLHYHGMSISPAAPGDDVFLHIGAGADYLYRWQVPERHPQGAHWYHPHAHGLVEPQILSGMSGLLMVDGLVRQHFPAFAALPEKHFMLRDIELPGAEDGAPLTKTINGVLGGWLRLQPGEMQVWHLGNVGADAYFDLAVDGLQIWEISRDGNLLHRPRRLDNVFLPPGSRASVVVVAPAVPGAYAMRSRDVETGPQGDPNPEVTLATLRVQGAAMDTAALQALLTRPAVGRDTATPEQLAARPITRRRTITFSETDDGNTFFIDGQVYDLRRDDVTVRLGDVEEWTLRNVSGERHVFHIHQMDFLVKSINQQDIDETGLRDVVDIPYQQDGVPGEVRIIVPFDNPDMVGRFVFHCHIVEHEDNGMMANVVVLPPAGVAMAPARMRTVPAAPPAGAWQALMGRAASLLGTTARRVPDPSFFDSDICRSTVGAAEPVDLSRLLR</sequence>
<dbReference type="Pfam" id="PF07731">
    <property type="entry name" value="Cu-oxidase_2"/>
    <property type="match status" value="1"/>
</dbReference>
<dbReference type="InterPro" id="IPR045087">
    <property type="entry name" value="Cu-oxidase_fam"/>
</dbReference>
<dbReference type="InterPro" id="IPR011707">
    <property type="entry name" value="Cu-oxidase-like_N"/>
</dbReference>
<dbReference type="PANTHER" id="PTHR11709">
    <property type="entry name" value="MULTI-COPPER OXIDASE"/>
    <property type="match status" value="1"/>
</dbReference>
<dbReference type="InterPro" id="IPR033138">
    <property type="entry name" value="Cu_oxidase_CS"/>
</dbReference>
<keyword evidence="2" id="KW-0479">Metal-binding</keyword>
<dbReference type="AlphaFoldDB" id="A0AAW9Q696"/>
<organism evidence="8 9">
    <name type="scientific">Aquincola agrisoli</name>
    <dbReference type="NCBI Taxonomy" id="3119538"/>
    <lineage>
        <taxon>Bacteria</taxon>
        <taxon>Pseudomonadati</taxon>
        <taxon>Pseudomonadota</taxon>
        <taxon>Betaproteobacteria</taxon>
        <taxon>Burkholderiales</taxon>
        <taxon>Sphaerotilaceae</taxon>
        <taxon>Aquincola</taxon>
    </lineage>
</organism>
<dbReference type="Gene3D" id="2.60.40.420">
    <property type="entry name" value="Cupredoxins - blue copper proteins"/>
    <property type="match status" value="3"/>
</dbReference>
<dbReference type="PROSITE" id="PS00080">
    <property type="entry name" value="MULTICOPPER_OXIDASE2"/>
    <property type="match status" value="1"/>
</dbReference>
<protein>
    <submittedName>
        <fullName evidence="8">Multicopper oxidase family protein</fullName>
    </submittedName>
</protein>
<evidence type="ECO:0000259" key="5">
    <source>
        <dbReference type="Pfam" id="PF00394"/>
    </source>
</evidence>